<sequence>MQQLRKLVMTELTALLESQTRTRIFASTISNQILREHGAMLAELGASLDRVGDRDAMSRVLQTTLARCANLDRAFVKLTAERQRQWRKNGAQLQRVIDDFSTTTQYLASVLVEKDLFERQSSVLESIILSHEKVSQWKEFVQQILSGFHAIFPFNFFFIAFAEQNELSLYFYYLGDYSDEIRSLVRSRTTQDLLRQLALPDDAPLNIEEFHIPAKNSKLVTIDDVKLISVAVPEHTPGLAGLLGVAFASVVPLSHQEQSIIRSLLSVMVMIVGSSKVLSRTLSELEYYSTHDPLTGIHNRRYFNDMLEYEIPRSERHNHEFSVLLLDLDDFKDINDSYGHPVGDSVLIKIAATICTRLRKGDIPVRMGGDEFAIILPETSLQGAKDVAESIRSSLHGMSFETPDGKSFHVSTSVGVIGYPRDAQSVSDLMSGVDIALYRAKQLGKNEVCVFDANANTPQALQDSRSFVEELRQSLAEDRFQPYFQPIVDCNTGEIFAYESVARLARADGTTMAAGLFIETIEKYGLSRELDRIMVRKVIEANKANIDRSGTPQRLFINLSAQEIQGRGILGFAEQLCEQLGVPPSSIVFEILERDAIGDISHMGKFLANLRKQGFAFALDDFGSGYNSFHYLRELHFEYVKIDGAFVRNIVDSKIDLALVSNLSRLCRDLGILTIGEYVESAEILEVLQDIGIDYAQGFHLGIPRSSLP</sequence>
<dbReference type="Pfam" id="PF00563">
    <property type="entry name" value="EAL"/>
    <property type="match status" value="1"/>
</dbReference>
<proteinExistence type="predicted"/>
<dbReference type="CDD" id="cd01948">
    <property type="entry name" value="EAL"/>
    <property type="match status" value="1"/>
</dbReference>
<evidence type="ECO:0000259" key="3">
    <source>
        <dbReference type="PROSITE" id="PS50887"/>
    </source>
</evidence>
<name>A0A177N5W4_9GAMM</name>
<dbReference type="PROSITE" id="PS50887">
    <property type="entry name" value="GGDEF"/>
    <property type="match status" value="1"/>
</dbReference>
<dbReference type="NCBIfam" id="TIGR00254">
    <property type="entry name" value="GGDEF"/>
    <property type="match status" value="1"/>
</dbReference>
<dbReference type="SMART" id="SM00052">
    <property type="entry name" value="EAL"/>
    <property type="match status" value="1"/>
</dbReference>
<reference evidence="4 5" key="1">
    <citation type="submission" date="2016-03" db="EMBL/GenBank/DDBJ databases">
        <authorList>
            <person name="Ploux O."/>
        </authorList>
    </citation>
    <scope>NUCLEOTIDE SEQUENCE [LARGE SCALE GENOMIC DNA]</scope>
    <source>
        <strain evidence="4 5">R-45378</strain>
    </source>
</reference>
<gene>
    <name evidence="4" type="ORF">A1507_17030</name>
</gene>
<evidence type="ECO:0000313" key="5">
    <source>
        <dbReference type="Proteomes" id="UP000077857"/>
    </source>
</evidence>
<accession>A0A177N5W4</accession>
<dbReference type="GO" id="GO:0071111">
    <property type="term" value="F:cyclic-guanylate-specific phosphodiesterase activity"/>
    <property type="evidence" value="ECO:0007669"/>
    <property type="project" value="InterPro"/>
</dbReference>
<dbReference type="InterPro" id="IPR000160">
    <property type="entry name" value="GGDEF_dom"/>
</dbReference>
<feature type="domain" description="EAL" evidence="2">
    <location>
        <begin position="464"/>
        <end position="709"/>
    </location>
</feature>
<dbReference type="InterPro" id="IPR050706">
    <property type="entry name" value="Cyclic-di-GMP_PDE-like"/>
</dbReference>
<dbReference type="SMART" id="SM00267">
    <property type="entry name" value="GGDEF"/>
    <property type="match status" value="1"/>
</dbReference>
<dbReference type="InterPro" id="IPR029787">
    <property type="entry name" value="Nucleotide_cyclase"/>
</dbReference>
<dbReference type="InterPro" id="IPR001633">
    <property type="entry name" value="EAL_dom"/>
</dbReference>
<dbReference type="Pfam" id="PF00990">
    <property type="entry name" value="GGDEF"/>
    <property type="match status" value="1"/>
</dbReference>
<evidence type="ECO:0000313" key="4">
    <source>
        <dbReference type="EMBL" id="OAI13418.1"/>
    </source>
</evidence>
<comment type="caution">
    <text evidence="4">The sequence shown here is derived from an EMBL/GenBank/DDBJ whole genome shotgun (WGS) entry which is preliminary data.</text>
</comment>
<dbReference type="EMBL" id="LUUJ01000100">
    <property type="protein sequence ID" value="OAI13418.1"/>
    <property type="molecule type" value="Genomic_DNA"/>
</dbReference>
<dbReference type="PROSITE" id="PS50883">
    <property type="entry name" value="EAL"/>
    <property type="match status" value="1"/>
</dbReference>
<protein>
    <submittedName>
        <fullName evidence="4">Diguanylate cyclase</fullName>
    </submittedName>
</protein>
<dbReference type="PANTHER" id="PTHR33121:SF70">
    <property type="entry name" value="SIGNALING PROTEIN YKOW"/>
    <property type="match status" value="1"/>
</dbReference>
<dbReference type="FunFam" id="3.30.70.270:FF:000001">
    <property type="entry name" value="Diguanylate cyclase domain protein"/>
    <property type="match status" value="1"/>
</dbReference>
<organism evidence="4 5">
    <name type="scientific">Methylomonas koyamae</name>
    <dbReference type="NCBI Taxonomy" id="702114"/>
    <lineage>
        <taxon>Bacteria</taxon>
        <taxon>Pseudomonadati</taxon>
        <taxon>Pseudomonadota</taxon>
        <taxon>Gammaproteobacteria</taxon>
        <taxon>Methylococcales</taxon>
        <taxon>Methylococcaceae</taxon>
        <taxon>Methylomonas</taxon>
    </lineage>
</organism>
<feature type="domain" description="GGDEF" evidence="3">
    <location>
        <begin position="319"/>
        <end position="453"/>
    </location>
</feature>
<evidence type="ECO:0000256" key="1">
    <source>
        <dbReference type="ARBA" id="ARBA00001946"/>
    </source>
</evidence>
<dbReference type="Gene3D" id="3.20.20.450">
    <property type="entry name" value="EAL domain"/>
    <property type="match status" value="1"/>
</dbReference>
<dbReference type="Gene3D" id="3.30.70.270">
    <property type="match status" value="1"/>
</dbReference>
<dbReference type="InterPro" id="IPR035919">
    <property type="entry name" value="EAL_sf"/>
</dbReference>
<dbReference type="SUPFAM" id="SSF141868">
    <property type="entry name" value="EAL domain-like"/>
    <property type="match status" value="1"/>
</dbReference>
<dbReference type="Proteomes" id="UP000077857">
    <property type="component" value="Unassembled WGS sequence"/>
</dbReference>
<dbReference type="InterPro" id="IPR043128">
    <property type="entry name" value="Rev_trsase/Diguanyl_cyclase"/>
</dbReference>
<dbReference type="CDD" id="cd01949">
    <property type="entry name" value="GGDEF"/>
    <property type="match status" value="1"/>
</dbReference>
<dbReference type="SUPFAM" id="SSF55073">
    <property type="entry name" value="Nucleotide cyclase"/>
    <property type="match status" value="1"/>
</dbReference>
<comment type="cofactor">
    <cofactor evidence="1">
        <name>Mg(2+)</name>
        <dbReference type="ChEBI" id="CHEBI:18420"/>
    </cofactor>
</comment>
<dbReference type="PANTHER" id="PTHR33121">
    <property type="entry name" value="CYCLIC DI-GMP PHOSPHODIESTERASE PDEF"/>
    <property type="match status" value="1"/>
</dbReference>
<evidence type="ECO:0000259" key="2">
    <source>
        <dbReference type="PROSITE" id="PS50883"/>
    </source>
</evidence>
<dbReference type="AlphaFoldDB" id="A0A177N5W4"/>